<gene>
    <name evidence="2" type="ORF">GOEFS_019_00160</name>
</gene>
<accession>H0QWA2</accession>
<dbReference type="GO" id="GO:0016491">
    <property type="term" value="F:oxidoreductase activity"/>
    <property type="evidence" value="ECO:0007669"/>
    <property type="project" value="InterPro"/>
</dbReference>
<reference evidence="2 3" key="1">
    <citation type="submission" date="2011-12" db="EMBL/GenBank/DDBJ databases">
        <title>Whole genome shotgun sequence of Gordonia effusa NBRC 100432.</title>
        <authorList>
            <person name="Yoshida I."/>
            <person name="Takarada H."/>
            <person name="Hosoyama A."/>
            <person name="Tsuchikane K."/>
            <person name="Katsumata H."/>
            <person name="Yamazaki S."/>
            <person name="Fujita N."/>
        </authorList>
    </citation>
    <scope>NUCLEOTIDE SEQUENCE [LARGE SCALE GENOMIC DNA]</scope>
    <source>
        <strain evidence="2 3">NBRC 100432</strain>
    </source>
</reference>
<dbReference type="SUPFAM" id="SSF47240">
    <property type="entry name" value="Ferritin-like"/>
    <property type="match status" value="1"/>
</dbReference>
<sequence length="312" mass="35339">MTATVSPNSAATAAADVSTRDTGASEVSERLLASAARLSRNAMTEIDWDLPMDPAQYGCSPEWSTLYGTDYWNEMTTEQQVALTRHEFASIMNIGIWFEMILQEMVIRDQYLGDYHDPEFQFALTEVADECRHSIMFAKASAKMVGKSYRPSKKVGRLGKVFMRTAKDEVAYAGILVAEEILDVFQRGCMRDERVLPFIREINEIHVLEESRHMKFAREEVRESMKSVGKIRRQWSAFYIASAASFIFSSLVRPQAYADAGLDADRARQEARNNEHFASMVRGGCAHLMEFLDEAGLLTKPAARIYRKVNML</sequence>
<dbReference type="InterPro" id="IPR009078">
    <property type="entry name" value="Ferritin-like_SF"/>
</dbReference>
<comment type="caution">
    <text evidence="2">The sequence shown here is derived from an EMBL/GenBank/DDBJ whole genome shotgun (WGS) entry which is preliminary data.</text>
</comment>
<dbReference type="InterPro" id="IPR012348">
    <property type="entry name" value="RNR-like"/>
</dbReference>
<name>H0QWA2_9ACTN</name>
<dbReference type="Gene3D" id="1.10.620.20">
    <property type="entry name" value="Ribonucleotide Reductase, subunit A"/>
    <property type="match status" value="1"/>
</dbReference>
<dbReference type="OrthoDB" id="786532at2"/>
<evidence type="ECO:0000313" key="2">
    <source>
        <dbReference type="EMBL" id="GAB17103.1"/>
    </source>
</evidence>
<dbReference type="AlphaFoldDB" id="H0QWA2"/>
<dbReference type="EMBL" id="BAEH01000019">
    <property type="protein sequence ID" value="GAB17103.1"/>
    <property type="molecule type" value="Genomic_DNA"/>
</dbReference>
<evidence type="ECO:0008006" key="4">
    <source>
        <dbReference type="Google" id="ProtNLM"/>
    </source>
</evidence>
<proteinExistence type="predicted"/>
<protein>
    <recommendedName>
        <fullName evidence="4">Diiron oxygenase</fullName>
    </recommendedName>
</protein>
<dbReference type="STRING" id="1077974.GOEFS_019_00160"/>
<dbReference type="InterPro" id="IPR025859">
    <property type="entry name" value="AurF/CmlI"/>
</dbReference>
<evidence type="ECO:0000256" key="1">
    <source>
        <dbReference type="SAM" id="MobiDB-lite"/>
    </source>
</evidence>
<feature type="compositionally biased region" description="Polar residues" evidence="1">
    <location>
        <begin position="1"/>
        <end position="11"/>
    </location>
</feature>
<feature type="region of interest" description="Disordered" evidence="1">
    <location>
        <begin position="1"/>
        <end position="21"/>
    </location>
</feature>
<dbReference type="RefSeq" id="WP_007316441.1">
    <property type="nucleotide sequence ID" value="NZ_BAEH01000019.1"/>
</dbReference>
<dbReference type="eggNOG" id="COG3396">
    <property type="taxonomic scope" value="Bacteria"/>
</dbReference>
<dbReference type="Pfam" id="PF11583">
    <property type="entry name" value="AurF"/>
    <property type="match status" value="1"/>
</dbReference>
<evidence type="ECO:0000313" key="3">
    <source>
        <dbReference type="Proteomes" id="UP000035034"/>
    </source>
</evidence>
<dbReference type="Proteomes" id="UP000035034">
    <property type="component" value="Unassembled WGS sequence"/>
</dbReference>
<organism evidence="2 3">
    <name type="scientific">Gordonia effusa NBRC 100432</name>
    <dbReference type="NCBI Taxonomy" id="1077974"/>
    <lineage>
        <taxon>Bacteria</taxon>
        <taxon>Bacillati</taxon>
        <taxon>Actinomycetota</taxon>
        <taxon>Actinomycetes</taxon>
        <taxon>Mycobacteriales</taxon>
        <taxon>Gordoniaceae</taxon>
        <taxon>Gordonia</taxon>
    </lineage>
</organism>
<keyword evidence="3" id="KW-1185">Reference proteome</keyword>